<dbReference type="Pfam" id="PF03151">
    <property type="entry name" value="TPT"/>
    <property type="match status" value="1"/>
</dbReference>
<dbReference type="InterPro" id="IPR037185">
    <property type="entry name" value="EmrE-like"/>
</dbReference>
<feature type="transmembrane region" description="Helical" evidence="5">
    <location>
        <begin position="38"/>
        <end position="60"/>
    </location>
</feature>
<evidence type="ECO:0000256" key="5">
    <source>
        <dbReference type="SAM" id="Phobius"/>
    </source>
</evidence>
<name>A0AAN7WMU5_9SACH</name>
<feature type="transmembrane region" description="Helical" evidence="5">
    <location>
        <begin position="340"/>
        <end position="361"/>
    </location>
</feature>
<proteinExistence type="predicted"/>
<feature type="transmembrane region" description="Helical" evidence="5">
    <location>
        <begin position="80"/>
        <end position="99"/>
    </location>
</feature>
<dbReference type="SUPFAM" id="SSF103481">
    <property type="entry name" value="Multidrug resistance efflux transporter EmrE"/>
    <property type="match status" value="1"/>
</dbReference>
<feature type="transmembrane region" description="Helical" evidence="5">
    <location>
        <begin position="105"/>
        <end position="127"/>
    </location>
</feature>
<feature type="domain" description="Sugar phosphate transporter" evidence="6">
    <location>
        <begin position="8"/>
        <end position="153"/>
    </location>
</feature>
<comment type="caution">
    <text evidence="7">The sequence shown here is derived from an EMBL/GenBank/DDBJ whole genome shotgun (WGS) entry which is preliminary data.</text>
</comment>
<dbReference type="InterPro" id="IPR050186">
    <property type="entry name" value="TPT_transporter"/>
</dbReference>
<feature type="transmembrane region" description="Helical" evidence="5">
    <location>
        <begin position="5"/>
        <end position="26"/>
    </location>
</feature>
<evidence type="ECO:0000256" key="1">
    <source>
        <dbReference type="ARBA" id="ARBA00004141"/>
    </source>
</evidence>
<feature type="transmembrane region" description="Helical" evidence="5">
    <location>
        <begin position="367"/>
        <end position="387"/>
    </location>
</feature>
<reference evidence="8" key="1">
    <citation type="submission" date="2023-07" db="EMBL/GenBank/DDBJ databases">
        <title>A draft genome of Kazachstania heterogenica Y-27499.</title>
        <authorList>
            <person name="Donic C."/>
            <person name="Kralova J.S."/>
            <person name="Fidel L."/>
            <person name="Ben-Dor S."/>
            <person name="Jung S."/>
        </authorList>
    </citation>
    <scope>NUCLEOTIDE SEQUENCE [LARGE SCALE GENOMIC DNA]</scope>
    <source>
        <strain evidence="8">Y27499</strain>
    </source>
</reference>
<keyword evidence="8" id="KW-1185">Reference proteome</keyword>
<feature type="transmembrane region" description="Helical" evidence="5">
    <location>
        <begin position="309"/>
        <end position="328"/>
    </location>
</feature>
<dbReference type="EMBL" id="JAWIZZ010000047">
    <property type="protein sequence ID" value="KAK5779157.1"/>
    <property type="molecule type" value="Genomic_DNA"/>
</dbReference>
<feature type="transmembrane region" description="Helical" evidence="5">
    <location>
        <begin position="165"/>
        <end position="186"/>
    </location>
</feature>
<keyword evidence="2 5" id="KW-0812">Transmembrane</keyword>
<dbReference type="PANTHER" id="PTHR11132">
    <property type="entry name" value="SOLUTE CARRIER FAMILY 35"/>
    <property type="match status" value="1"/>
</dbReference>
<evidence type="ECO:0000313" key="8">
    <source>
        <dbReference type="Proteomes" id="UP001306508"/>
    </source>
</evidence>
<comment type="subcellular location">
    <subcellularLocation>
        <location evidence="1">Membrane</location>
        <topology evidence="1">Multi-pass membrane protein</topology>
    </subcellularLocation>
</comment>
<evidence type="ECO:0000256" key="3">
    <source>
        <dbReference type="ARBA" id="ARBA00022989"/>
    </source>
</evidence>
<evidence type="ECO:0000313" key="7">
    <source>
        <dbReference type="EMBL" id="KAK5779157.1"/>
    </source>
</evidence>
<keyword evidence="4 5" id="KW-0472">Membrane</keyword>
<evidence type="ECO:0000259" key="6">
    <source>
        <dbReference type="Pfam" id="PF03151"/>
    </source>
</evidence>
<dbReference type="GO" id="GO:0016020">
    <property type="term" value="C:membrane"/>
    <property type="evidence" value="ECO:0007669"/>
    <property type="project" value="UniProtKB-SubCell"/>
</dbReference>
<dbReference type="AlphaFoldDB" id="A0AAN7WMU5"/>
<dbReference type="InterPro" id="IPR004853">
    <property type="entry name" value="Sugar_P_trans_dom"/>
</dbReference>
<sequence>MNVKVFMLCILGWYSTSITLSVYNKWMFSSNNGLGIEYPILLTAGHQLTLWIFSFIYVLIRGRDEYNKVKTVDWEFYWKFIVPTAIATAGDVVLSNISFKYVPLTVYTIIKSSSIAFVLLFGCLFNLEQFSFQLGLIVIVMFIGVVLMVYTPVTLENNKVTDQTTLIIGAIIVLGSSCLSGLRWVYTQLIVRKRIHTTTTSIKNDSRLNIRLNEFDIDEDLENNSNNNTKVSKLIENKTDFNENMLKKHDEDLVKKPHPIYTVYQVAPIMFLVLLVASLIVERPFPKFFDCNLFKKGLNAEGPTTITSIFYGIILMLIPGICVVVLTLSEFRILQISKVLTVSIASIIKELLTILLGIWILSERISGIYNIFGMIIILLDVCYYNYYKYKEKEKKDKYIPVPLEDTFAGNENIESREELYDSIDNNKMMMNGNKNDNNNNTKNKETNNMNSVNKTEDPFLFDDSDIDNIPFPTGGSITVQEYEMDFLRK</sequence>
<protein>
    <recommendedName>
        <fullName evidence="6">Sugar phosphate transporter domain-containing protein</fullName>
    </recommendedName>
</protein>
<organism evidence="7 8">
    <name type="scientific">Arxiozyma heterogenica</name>
    <dbReference type="NCBI Taxonomy" id="278026"/>
    <lineage>
        <taxon>Eukaryota</taxon>
        <taxon>Fungi</taxon>
        <taxon>Dikarya</taxon>
        <taxon>Ascomycota</taxon>
        <taxon>Saccharomycotina</taxon>
        <taxon>Saccharomycetes</taxon>
        <taxon>Saccharomycetales</taxon>
        <taxon>Saccharomycetaceae</taxon>
        <taxon>Arxiozyma</taxon>
    </lineage>
</organism>
<gene>
    <name evidence="7" type="ORF">RI543_003042</name>
</gene>
<dbReference type="Proteomes" id="UP001306508">
    <property type="component" value="Unassembled WGS sequence"/>
</dbReference>
<evidence type="ECO:0000256" key="2">
    <source>
        <dbReference type="ARBA" id="ARBA00022692"/>
    </source>
</evidence>
<evidence type="ECO:0000256" key="4">
    <source>
        <dbReference type="ARBA" id="ARBA00023136"/>
    </source>
</evidence>
<feature type="transmembrane region" description="Helical" evidence="5">
    <location>
        <begin position="261"/>
        <end position="281"/>
    </location>
</feature>
<accession>A0AAN7WMU5</accession>
<keyword evidence="3 5" id="KW-1133">Transmembrane helix</keyword>
<feature type="transmembrane region" description="Helical" evidence="5">
    <location>
        <begin position="134"/>
        <end position="153"/>
    </location>
</feature>